<comment type="caution">
    <text evidence="2">The sequence shown here is derived from an EMBL/GenBank/DDBJ whole genome shotgun (WGS) entry which is preliminary data.</text>
</comment>
<dbReference type="EC" id="2.4.-.-" evidence="2"/>
<dbReference type="PANTHER" id="PTHR43685">
    <property type="entry name" value="GLYCOSYLTRANSFERASE"/>
    <property type="match status" value="1"/>
</dbReference>
<evidence type="ECO:0000259" key="1">
    <source>
        <dbReference type="Pfam" id="PF00535"/>
    </source>
</evidence>
<evidence type="ECO:0000313" key="3">
    <source>
        <dbReference type="Proteomes" id="UP001165378"/>
    </source>
</evidence>
<dbReference type="EMBL" id="JAKFHA010000002">
    <property type="protein sequence ID" value="MCF2526826.1"/>
    <property type="molecule type" value="Genomic_DNA"/>
</dbReference>
<dbReference type="InterPro" id="IPR001173">
    <property type="entry name" value="Glyco_trans_2-like"/>
</dbReference>
<dbReference type="Proteomes" id="UP001165378">
    <property type="component" value="Unassembled WGS sequence"/>
</dbReference>
<dbReference type="RefSeq" id="WP_235050958.1">
    <property type="nucleotide sequence ID" value="NZ_JAKFHA010000002.1"/>
</dbReference>
<keyword evidence="3" id="KW-1185">Reference proteome</keyword>
<accession>A0AA41PW61</accession>
<dbReference type="InterPro" id="IPR029044">
    <property type="entry name" value="Nucleotide-diphossugar_trans"/>
</dbReference>
<dbReference type="AlphaFoldDB" id="A0AA41PW61"/>
<keyword evidence="2" id="KW-0328">Glycosyltransferase</keyword>
<proteinExistence type="predicted"/>
<reference evidence="2" key="1">
    <citation type="submission" date="2022-01" db="EMBL/GenBank/DDBJ databases">
        <title>Genome-Based Taxonomic Classification of the Phylum Actinobacteria.</title>
        <authorList>
            <person name="Gao Y."/>
        </authorList>
    </citation>
    <scope>NUCLEOTIDE SEQUENCE</scope>
    <source>
        <strain evidence="2">KLBMP 8922</strain>
    </source>
</reference>
<evidence type="ECO:0000313" key="2">
    <source>
        <dbReference type="EMBL" id="MCF2526826.1"/>
    </source>
</evidence>
<organism evidence="2 3">
    <name type="scientific">Yinghuangia soli</name>
    <dbReference type="NCBI Taxonomy" id="2908204"/>
    <lineage>
        <taxon>Bacteria</taxon>
        <taxon>Bacillati</taxon>
        <taxon>Actinomycetota</taxon>
        <taxon>Actinomycetes</taxon>
        <taxon>Kitasatosporales</taxon>
        <taxon>Streptomycetaceae</taxon>
        <taxon>Yinghuangia</taxon>
    </lineage>
</organism>
<gene>
    <name evidence="2" type="ORF">LZ495_06285</name>
</gene>
<feature type="domain" description="Glycosyltransferase 2-like" evidence="1">
    <location>
        <begin position="6"/>
        <end position="127"/>
    </location>
</feature>
<keyword evidence="2" id="KW-0808">Transferase</keyword>
<dbReference type="PANTHER" id="PTHR43685:SF2">
    <property type="entry name" value="GLYCOSYLTRANSFERASE 2-LIKE DOMAIN-CONTAINING PROTEIN"/>
    <property type="match status" value="1"/>
</dbReference>
<dbReference type="Pfam" id="PF00535">
    <property type="entry name" value="Glycos_transf_2"/>
    <property type="match status" value="1"/>
</dbReference>
<name>A0AA41PW61_9ACTN</name>
<dbReference type="GO" id="GO:0016757">
    <property type="term" value="F:glycosyltransferase activity"/>
    <property type="evidence" value="ECO:0007669"/>
    <property type="project" value="UniProtKB-KW"/>
</dbReference>
<dbReference type="Gene3D" id="3.90.550.10">
    <property type="entry name" value="Spore Coat Polysaccharide Biosynthesis Protein SpsA, Chain A"/>
    <property type="match status" value="1"/>
</dbReference>
<protein>
    <submittedName>
        <fullName evidence="2">Glycosyltransferase</fullName>
        <ecNumber evidence="2">2.4.-.-</ecNumber>
    </submittedName>
</protein>
<dbReference type="InterPro" id="IPR050834">
    <property type="entry name" value="Glycosyltransf_2"/>
</dbReference>
<sequence length="303" mass="34093">MATIDIMLPYYGDVGLMQATVRSVIAQTDPDWRLTVVDDGYPDDSIPGWFESLDDKRIRYFRNEKNLGANLNYQKCIGMAEYDLMVMMGADDLLLPQYVAAVKAAYAAFPTAGIIQPGVEVIDGDDKVSNNLVDATKKRIYMPKVHGRRVLGGEALAHSLLRGNWLYFPSLVWRTDIVKEVGFRSGLDVVQDLALVLDLVMRGEHMIVDETVCFQYRRHAASDSSWRAMAGTRFIEERNYFVGISEEMEALGWKRAARAARFHVSSRLHALTRIPGAAKSKHKVGLKNLSRHSFGPSKRIHES</sequence>
<dbReference type="SUPFAM" id="SSF53448">
    <property type="entry name" value="Nucleotide-diphospho-sugar transferases"/>
    <property type="match status" value="1"/>
</dbReference>